<evidence type="ECO:0000313" key="1">
    <source>
        <dbReference type="EMBL" id="KAI5059164.1"/>
    </source>
</evidence>
<organism evidence="1 2">
    <name type="scientific">Adiantum capillus-veneris</name>
    <name type="common">Maidenhair fern</name>
    <dbReference type="NCBI Taxonomy" id="13818"/>
    <lineage>
        <taxon>Eukaryota</taxon>
        <taxon>Viridiplantae</taxon>
        <taxon>Streptophyta</taxon>
        <taxon>Embryophyta</taxon>
        <taxon>Tracheophyta</taxon>
        <taxon>Polypodiopsida</taxon>
        <taxon>Polypodiidae</taxon>
        <taxon>Polypodiales</taxon>
        <taxon>Pteridineae</taxon>
        <taxon>Pteridaceae</taxon>
        <taxon>Vittarioideae</taxon>
        <taxon>Adiantum</taxon>
    </lineage>
</organism>
<name>A0A9D4U0G0_ADICA</name>
<sequence>EPYGPYEPRRRANIEPFHGKSRFMAHGATKQLDILPCARRRGSYGPWISEWASHELYFLLAK</sequence>
<comment type="caution">
    <text evidence="1">The sequence shown here is derived from an EMBL/GenBank/DDBJ whole genome shotgun (WGS) entry which is preliminary data.</text>
</comment>
<dbReference type="Proteomes" id="UP000886520">
    <property type="component" value="Chromosome 25"/>
</dbReference>
<dbReference type="AlphaFoldDB" id="A0A9D4U0G0"/>
<reference evidence="1" key="1">
    <citation type="submission" date="2021-01" db="EMBL/GenBank/DDBJ databases">
        <title>Adiantum capillus-veneris genome.</title>
        <authorList>
            <person name="Fang Y."/>
            <person name="Liao Q."/>
        </authorList>
    </citation>
    <scope>NUCLEOTIDE SEQUENCE</scope>
    <source>
        <strain evidence="1">H3</strain>
        <tissue evidence="1">Leaf</tissue>
    </source>
</reference>
<protein>
    <submittedName>
        <fullName evidence="1">Uncharacterized protein</fullName>
    </submittedName>
</protein>
<evidence type="ECO:0000313" key="2">
    <source>
        <dbReference type="Proteomes" id="UP000886520"/>
    </source>
</evidence>
<gene>
    <name evidence="1" type="ORF">GOP47_0025483</name>
</gene>
<accession>A0A9D4U0G0</accession>
<dbReference type="OrthoDB" id="2016024at2759"/>
<keyword evidence="2" id="KW-1185">Reference proteome</keyword>
<proteinExistence type="predicted"/>
<feature type="non-terminal residue" evidence="1">
    <location>
        <position position="1"/>
    </location>
</feature>
<dbReference type="EMBL" id="JABFUD020000025">
    <property type="protein sequence ID" value="KAI5059164.1"/>
    <property type="molecule type" value="Genomic_DNA"/>
</dbReference>